<organism evidence="1 2">
    <name type="scientific">Luteolibacter soli</name>
    <dbReference type="NCBI Taxonomy" id="3135280"/>
    <lineage>
        <taxon>Bacteria</taxon>
        <taxon>Pseudomonadati</taxon>
        <taxon>Verrucomicrobiota</taxon>
        <taxon>Verrucomicrobiia</taxon>
        <taxon>Verrucomicrobiales</taxon>
        <taxon>Verrucomicrobiaceae</taxon>
        <taxon>Luteolibacter</taxon>
    </lineage>
</organism>
<sequence length="83" mass="9243">MITNQPESDVDTSEEPVLLRIPEPAIGVPPGALRRLLASCRHGLNPRVGWSENRPRMDQEAMQIRGEVLGEIEVQLERLLSSS</sequence>
<dbReference type="RefSeq" id="WP_341405301.1">
    <property type="nucleotide sequence ID" value="NZ_JBBUKT010000005.1"/>
</dbReference>
<dbReference type="Proteomes" id="UP001371305">
    <property type="component" value="Unassembled WGS sequence"/>
</dbReference>
<protein>
    <submittedName>
        <fullName evidence="1">Uncharacterized protein</fullName>
    </submittedName>
</protein>
<reference evidence="1 2" key="1">
    <citation type="submission" date="2024-04" db="EMBL/GenBank/DDBJ databases">
        <title>Luteolibacter sp. isolated from soil.</title>
        <authorList>
            <person name="An J."/>
        </authorList>
    </citation>
    <scope>NUCLEOTIDE SEQUENCE [LARGE SCALE GENOMIC DNA]</scope>
    <source>
        <strain evidence="1 2">Y139</strain>
    </source>
</reference>
<proteinExistence type="predicted"/>
<comment type="caution">
    <text evidence="1">The sequence shown here is derived from an EMBL/GenBank/DDBJ whole genome shotgun (WGS) entry which is preliminary data.</text>
</comment>
<keyword evidence="2" id="KW-1185">Reference proteome</keyword>
<gene>
    <name evidence="1" type="ORF">WKV53_14125</name>
</gene>
<evidence type="ECO:0000313" key="1">
    <source>
        <dbReference type="EMBL" id="MEK7951650.1"/>
    </source>
</evidence>
<accession>A0ABU9AW74</accession>
<dbReference type="EMBL" id="JBBUKT010000005">
    <property type="protein sequence ID" value="MEK7951650.1"/>
    <property type="molecule type" value="Genomic_DNA"/>
</dbReference>
<name>A0ABU9AW74_9BACT</name>
<evidence type="ECO:0000313" key="2">
    <source>
        <dbReference type="Proteomes" id="UP001371305"/>
    </source>
</evidence>